<feature type="domain" description="Bulb-type lectin" evidence="4">
    <location>
        <begin position="1"/>
        <end position="74"/>
    </location>
</feature>
<dbReference type="Pfam" id="PF01453">
    <property type="entry name" value="B_lectin"/>
    <property type="match status" value="1"/>
</dbReference>
<sequence length="90" mass="10002">MTTLPVANRDFPISDPSGVLYINSRGSCPSEEHKRIVWSSNTSRNPQNPVAVLFGSGNVVVKDGKKIRRFFLEESYAHQGCTNYNNKSEG</sequence>
<keyword evidence="1" id="KW-0732">Signal</keyword>
<dbReference type="PROSITE" id="PS50927">
    <property type="entry name" value="BULB_LECTIN"/>
    <property type="match status" value="1"/>
</dbReference>
<gene>
    <name evidence="5" type="ORF">Ddye_027102</name>
</gene>
<dbReference type="InterPro" id="IPR036426">
    <property type="entry name" value="Bulb-type_lectin_dom_sf"/>
</dbReference>
<reference evidence="5" key="1">
    <citation type="journal article" date="2023" name="Plant J.">
        <title>Genome sequences and population genomics provide insights into the demographic history, inbreeding, and mutation load of two 'living fossil' tree species of Dipteronia.</title>
        <authorList>
            <person name="Feng Y."/>
            <person name="Comes H.P."/>
            <person name="Chen J."/>
            <person name="Zhu S."/>
            <person name="Lu R."/>
            <person name="Zhang X."/>
            <person name="Li P."/>
            <person name="Qiu J."/>
            <person name="Olsen K.M."/>
            <person name="Qiu Y."/>
        </authorList>
    </citation>
    <scope>NUCLEOTIDE SEQUENCE</scope>
    <source>
        <strain evidence="5">KIB01</strain>
    </source>
</reference>
<evidence type="ECO:0000313" key="6">
    <source>
        <dbReference type="Proteomes" id="UP001280121"/>
    </source>
</evidence>
<organism evidence="5 6">
    <name type="scientific">Dipteronia dyeriana</name>
    <dbReference type="NCBI Taxonomy" id="168575"/>
    <lineage>
        <taxon>Eukaryota</taxon>
        <taxon>Viridiplantae</taxon>
        <taxon>Streptophyta</taxon>
        <taxon>Embryophyta</taxon>
        <taxon>Tracheophyta</taxon>
        <taxon>Spermatophyta</taxon>
        <taxon>Magnoliopsida</taxon>
        <taxon>eudicotyledons</taxon>
        <taxon>Gunneridae</taxon>
        <taxon>Pentapetalae</taxon>
        <taxon>rosids</taxon>
        <taxon>malvids</taxon>
        <taxon>Sapindales</taxon>
        <taxon>Sapindaceae</taxon>
        <taxon>Hippocastanoideae</taxon>
        <taxon>Acereae</taxon>
        <taxon>Dipteronia</taxon>
    </lineage>
</organism>
<name>A0AAD9TNF9_9ROSI</name>
<dbReference type="EMBL" id="JANJYI010000008">
    <property type="protein sequence ID" value="KAK2639307.1"/>
    <property type="molecule type" value="Genomic_DNA"/>
</dbReference>
<evidence type="ECO:0000256" key="1">
    <source>
        <dbReference type="ARBA" id="ARBA00022729"/>
    </source>
</evidence>
<dbReference type="SUPFAM" id="SSF51110">
    <property type="entry name" value="alpha-D-mannose-specific plant lectins"/>
    <property type="match status" value="1"/>
</dbReference>
<dbReference type="Gene3D" id="2.90.10.10">
    <property type="entry name" value="Bulb-type lectin domain"/>
    <property type="match status" value="1"/>
</dbReference>
<keyword evidence="6" id="KW-1185">Reference proteome</keyword>
<dbReference type="AlphaFoldDB" id="A0AAD9TNF9"/>
<evidence type="ECO:0000256" key="2">
    <source>
        <dbReference type="ARBA" id="ARBA00023157"/>
    </source>
</evidence>
<protein>
    <recommendedName>
        <fullName evidence="4">Bulb-type lectin domain-containing protein</fullName>
    </recommendedName>
</protein>
<dbReference type="InterPro" id="IPR001480">
    <property type="entry name" value="Bulb-type_lectin_dom"/>
</dbReference>
<evidence type="ECO:0000256" key="3">
    <source>
        <dbReference type="ARBA" id="ARBA00023180"/>
    </source>
</evidence>
<accession>A0AAD9TNF9</accession>
<evidence type="ECO:0000313" key="5">
    <source>
        <dbReference type="EMBL" id="KAK2639307.1"/>
    </source>
</evidence>
<dbReference type="Proteomes" id="UP001280121">
    <property type="component" value="Unassembled WGS sequence"/>
</dbReference>
<keyword evidence="2" id="KW-1015">Disulfide bond</keyword>
<evidence type="ECO:0000259" key="4">
    <source>
        <dbReference type="PROSITE" id="PS50927"/>
    </source>
</evidence>
<comment type="caution">
    <text evidence="5">The sequence shown here is derived from an EMBL/GenBank/DDBJ whole genome shotgun (WGS) entry which is preliminary data.</text>
</comment>
<keyword evidence="3" id="KW-0325">Glycoprotein</keyword>
<proteinExistence type="predicted"/>